<evidence type="ECO:0000313" key="2">
    <source>
        <dbReference type="Proteomes" id="UP000818323"/>
    </source>
</evidence>
<gene>
    <name evidence="1" type="ORF">GR303_23060</name>
</gene>
<comment type="caution">
    <text evidence="1">The sequence shown here is derived from an EMBL/GenBank/DDBJ whole genome shotgun (WGS) entry which is preliminary data.</text>
</comment>
<proteinExistence type="predicted"/>
<dbReference type="EMBL" id="JAAAXJ010000031">
    <property type="protein sequence ID" value="NBJ27204.1"/>
    <property type="molecule type" value="Genomic_DNA"/>
</dbReference>
<dbReference type="RefSeq" id="WP_161726663.1">
    <property type="nucleotide sequence ID" value="NZ_JAAAXI010000041.1"/>
</dbReference>
<evidence type="ECO:0000313" key="1">
    <source>
        <dbReference type="EMBL" id="NBJ27204.1"/>
    </source>
</evidence>
<accession>A0ABW9Z3D6</accession>
<dbReference type="Proteomes" id="UP000818323">
    <property type="component" value="Unassembled WGS sequence"/>
</dbReference>
<organism evidence="1 2">
    <name type="scientific">Microvirga arsenatis</name>
    <dbReference type="NCBI Taxonomy" id="2692265"/>
    <lineage>
        <taxon>Bacteria</taxon>
        <taxon>Pseudomonadati</taxon>
        <taxon>Pseudomonadota</taxon>
        <taxon>Alphaproteobacteria</taxon>
        <taxon>Hyphomicrobiales</taxon>
        <taxon>Methylobacteriaceae</taxon>
        <taxon>Microvirga</taxon>
    </lineage>
</organism>
<reference evidence="1 2" key="1">
    <citation type="submission" date="2020-01" db="EMBL/GenBank/DDBJ databases">
        <title>Microvirga sp. nov., an arsenate reduction bacterium isolated from Tibet hotspring sediments.</title>
        <authorList>
            <person name="Yuan C.-G."/>
        </authorList>
    </citation>
    <scope>NUCLEOTIDE SEQUENCE [LARGE SCALE GENOMIC DNA]</scope>
    <source>
        <strain evidence="1 2">SYSU G3D203</strain>
    </source>
</reference>
<keyword evidence="2" id="KW-1185">Reference proteome</keyword>
<sequence>MRESLELDVYESRTMQERAASEDYAVELYNALCGIIWQKAQSTELWSCTWRRAGEIVARVRSRYVSGDYIDFYCNFDREGTGREPLPNACGRI</sequence>
<name>A0ABW9Z3D6_9HYPH</name>
<protein>
    <submittedName>
        <fullName evidence="1">Uncharacterized protein</fullName>
    </submittedName>
</protein>